<evidence type="ECO:0000256" key="4">
    <source>
        <dbReference type="ARBA" id="ARBA00022801"/>
    </source>
</evidence>
<sequence length="454" mass="51887">MPLQLQNCQHEILQHDPSPFAALAGYDQPSQEKRAAAVMATGRVQKNRIVQTPLKTFPAPLVLPHDDLNYDPDCSPQSFKSWLHEEERNKILSGERRGTLYVARVPQIGKDVEFIRDWTKSSLEMSPENSQVTTSHSPAIEFFVDYLKAFYHDMDVAELPFRLQWTAWSNNTKRHASGKQNSIPKHLALRYNDRKTRIRVRSPPDGLFPAQMNLEDILDAATEMLPDDAYALLLLVDHDIYESEDDDFCCGRAYGGSRIAVVQTARYQPCLDVKENVDRAHIWPASHCKSFIDALCKVEDVEPQPPTAQQIKLSRDGPMRAAVDAASMTLTITSESTQEIQALWFSRLARTVSHELGHCFGMDHCVYYACNMQSTMGMKEDLRQPPYLCPVCEAKVGHAIAREWKNETELEKKTWIMERCKTLAEFCKKLENQEMGSTMWRGLHAWLEVRLECL</sequence>
<dbReference type="CDD" id="cd11375">
    <property type="entry name" value="Peptidase_M54"/>
    <property type="match status" value="1"/>
</dbReference>
<evidence type="ECO:0000256" key="2">
    <source>
        <dbReference type="ARBA" id="ARBA00022670"/>
    </source>
</evidence>
<dbReference type="EMBL" id="ML977515">
    <property type="protein sequence ID" value="KAF2125703.1"/>
    <property type="molecule type" value="Genomic_DNA"/>
</dbReference>
<evidence type="ECO:0000256" key="5">
    <source>
        <dbReference type="ARBA" id="ARBA00022833"/>
    </source>
</evidence>
<dbReference type="SUPFAM" id="SSF55486">
    <property type="entry name" value="Metalloproteases ('zincins'), catalytic domain"/>
    <property type="match status" value="1"/>
</dbReference>
<proteinExistence type="predicted"/>
<dbReference type="InterPro" id="IPR012962">
    <property type="entry name" value="Pept_M54_archaemetzincn"/>
</dbReference>
<evidence type="ECO:0000256" key="1">
    <source>
        <dbReference type="ARBA" id="ARBA00001947"/>
    </source>
</evidence>
<keyword evidence="8" id="KW-1185">Reference proteome</keyword>
<dbReference type="RefSeq" id="XP_033520095.1">
    <property type="nucleotide sequence ID" value="XM_033671765.1"/>
</dbReference>
<keyword evidence="4" id="KW-0378">Hydrolase</keyword>
<keyword evidence="3" id="KW-0479">Metal-binding</keyword>
<organism evidence="7 8">
    <name type="scientific">Dothidotthia symphoricarpi CBS 119687</name>
    <dbReference type="NCBI Taxonomy" id="1392245"/>
    <lineage>
        <taxon>Eukaryota</taxon>
        <taxon>Fungi</taxon>
        <taxon>Dikarya</taxon>
        <taxon>Ascomycota</taxon>
        <taxon>Pezizomycotina</taxon>
        <taxon>Dothideomycetes</taxon>
        <taxon>Pleosporomycetidae</taxon>
        <taxon>Pleosporales</taxon>
        <taxon>Dothidotthiaceae</taxon>
        <taxon>Dothidotthia</taxon>
    </lineage>
</organism>
<dbReference type="GeneID" id="54412197"/>
<reference evidence="7" key="1">
    <citation type="journal article" date="2020" name="Stud. Mycol.">
        <title>101 Dothideomycetes genomes: a test case for predicting lifestyles and emergence of pathogens.</title>
        <authorList>
            <person name="Haridas S."/>
            <person name="Albert R."/>
            <person name="Binder M."/>
            <person name="Bloem J."/>
            <person name="Labutti K."/>
            <person name="Salamov A."/>
            <person name="Andreopoulos B."/>
            <person name="Baker S."/>
            <person name="Barry K."/>
            <person name="Bills G."/>
            <person name="Bluhm B."/>
            <person name="Cannon C."/>
            <person name="Castanera R."/>
            <person name="Culley D."/>
            <person name="Daum C."/>
            <person name="Ezra D."/>
            <person name="Gonzalez J."/>
            <person name="Henrissat B."/>
            <person name="Kuo A."/>
            <person name="Liang C."/>
            <person name="Lipzen A."/>
            <person name="Lutzoni F."/>
            <person name="Magnuson J."/>
            <person name="Mondo S."/>
            <person name="Nolan M."/>
            <person name="Ohm R."/>
            <person name="Pangilinan J."/>
            <person name="Park H.-J."/>
            <person name="Ramirez L."/>
            <person name="Alfaro M."/>
            <person name="Sun H."/>
            <person name="Tritt A."/>
            <person name="Yoshinaga Y."/>
            <person name="Zwiers L.-H."/>
            <person name="Turgeon B."/>
            <person name="Goodwin S."/>
            <person name="Spatafora J."/>
            <person name="Crous P."/>
            <person name="Grigoriev I."/>
        </authorList>
    </citation>
    <scope>NUCLEOTIDE SEQUENCE</scope>
    <source>
        <strain evidence="7">CBS 119687</strain>
    </source>
</reference>
<dbReference type="GO" id="GO:0006508">
    <property type="term" value="P:proteolysis"/>
    <property type="evidence" value="ECO:0007669"/>
    <property type="project" value="UniProtKB-KW"/>
</dbReference>
<dbReference type="InterPro" id="IPR024079">
    <property type="entry name" value="MetalloPept_cat_dom_sf"/>
</dbReference>
<evidence type="ECO:0000256" key="3">
    <source>
        <dbReference type="ARBA" id="ARBA00022723"/>
    </source>
</evidence>
<dbReference type="OrthoDB" id="2365600at2759"/>
<keyword evidence="2" id="KW-0645">Protease</keyword>
<name>A0A6A6A3H6_9PLEO</name>
<gene>
    <name evidence="7" type="ORF">P153DRAFT_399848</name>
</gene>
<evidence type="ECO:0008006" key="9">
    <source>
        <dbReference type="Google" id="ProtNLM"/>
    </source>
</evidence>
<protein>
    <recommendedName>
        <fullName evidence="9">Archaemetzincin-2</fullName>
    </recommendedName>
</protein>
<comment type="cofactor">
    <cofactor evidence="1">
        <name>Zn(2+)</name>
        <dbReference type="ChEBI" id="CHEBI:29105"/>
    </cofactor>
</comment>
<dbReference type="PANTHER" id="PTHR15910:SF1">
    <property type="entry name" value="ARCHAEMETZINCIN-2"/>
    <property type="match status" value="1"/>
</dbReference>
<dbReference type="PANTHER" id="PTHR15910">
    <property type="entry name" value="ARCHAEMETZINCIN"/>
    <property type="match status" value="1"/>
</dbReference>
<evidence type="ECO:0000256" key="6">
    <source>
        <dbReference type="ARBA" id="ARBA00023049"/>
    </source>
</evidence>
<keyword evidence="5" id="KW-0862">Zinc</keyword>
<evidence type="ECO:0000313" key="7">
    <source>
        <dbReference type="EMBL" id="KAF2125703.1"/>
    </source>
</evidence>
<dbReference type="Pfam" id="PF07998">
    <property type="entry name" value="Peptidase_M54"/>
    <property type="match status" value="1"/>
</dbReference>
<dbReference type="GO" id="GO:0008237">
    <property type="term" value="F:metallopeptidase activity"/>
    <property type="evidence" value="ECO:0007669"/>
    <property type="project" value="UniProtKB-KW"/>
</dbReference>
<evidence type="ECO:0000313" key="8">
    <source>
        <dbReference type="Proteomes" id="UP000799771"/>
    </source>
</evidence>
<dbReference type="Proteomes" id="UP000799771">
    <property type="component" value="Unassembled WGS sequence"/>
</dbReference>
<dbReference type="AlphaFoldDB" id="A0A6A6A3H6"/>
<dbReference type="Gene3D" id="3.40.390.10">
    <property type="entry name" value="Collagenase (Catalytic Domain)"/>
    <property type="match status" value="1"/>
</dbReference>
<accession>A0A6A6A3H6</accession>
<keyword evidence="6" id="KW-0482">Metalloprotease</keyword>
<dbReference type="GO" id="GO:0046872">
    <property type="term" value="F:metal ion binding"/>
    <property type="evidence" value="ECO:0007669"/>
    <property type="project" value="UniProtKB-KW"/>
</dbReference>